<dbReference type="VEuPathDB" id="MicrosporidiaDB:SLOPH_2408"/>
<comment type="similarity">
    <text evidence="2">Belongs to the peptidase C13 family.</text>
</comment>
<protein>
    <submittedName>
        <fullName evidence="6">GPI-anchor transamidase</fullName>
    </submittedName>
</protein>
<dbReference type="HOGENOM" id="CLU_089387_0_0_1"/>
<dbReference type="PRINTS" id="PR00776">
    <property type="entry name" value="HEMOGLOBNASE"/>
</dbReference>
<reference evidence="7" key="1">
    <citation type="journal article" date="2013" name="PLoS Genet.">
        <title>The genome of Spraguea lophii and the basis of host-microsporidian interactions.</title>
        <authorList>
            <person name="Campbell S.E."/>
            <person name="Williams T.A."/>
            <person name="Yousuf A."/>
            <person name="Soanes D.M."/>
            <person name="Paszkiewicz K.H."/>
            <person name="Williams B.A.P."/>
        </authorList>
    </citation>
    <scope>NUCLEOTIDE SEQUENCE [LARGE SCALE GENOMIC DNA]</scope>
    <source>
        <strain evidence="7">42_110</strain>
    </source>
</reference>
<dbReference type="PANTHER" id="PTHR48067:SF1">
    <property type="entry name" value="GPI-ANCHOR TRANSAMIDASE"/>
    <property type="match status" value="1"/>
</dbReference>
<evidence type="ECO:0000256" key="4">
    <source>
        <dbReference type="ARBA" id="ARBA00022729"/>
    </source>
</evidence>
<dbReference type="InParanoid" id="S7XGF1"/>
<evidence type="ECO:0000256" key="5">
    <source>
        <dbReference type="SAM" id="SignalP"/>
    </source>
</evidence>
<sequence length="254" mass="30035">MIFFLSFIFCRNFAVLINTSVGYTNYRHATNITVFDKILKNNGFTENDIIFLTQENFSTEERSPLPYYLPFNIECNYKPMNFTTNTILNILSGNHPKFININDSNLLIYICGHSSSEYMRLHNRSIISPIDIRNAIAKSSKYFSNIFIIFDTCYAEIFFKDNLYSDLKNVYFLATSKEKETSKAYSRDYKLGIPAIDLFPFYFYNKFILNLSLEEFLSSIKPEDLHANLHYRVDDKTVRDFFMQRDNQRRVTKF</sequence>
<dbReference type="OMA" id="DNFPYFF"/>
<name>S7XGF1_SPRLO</name>
<evidence type="ECO:0000313" key="7">
    <source>
        <dbReference type="Proteomes" id="UP000014978"/>
    </source>
</evidence>
<comment type="pathway">
    <text evidence="1">Glycolipid biosynthesis; glycosylphosphatidylinositol-anchor biosynthesis.</text>
</comment>
<keyword evidence="3" id="KW-0337">GPI-anchor biosynthesis</keyword>
<feature type="signal peptide" evidence="5">
    <location>
        <begin position="1"/>
        <end position="22"/>
    </location>
</feature>
<dbReference type="STRING" id="1358809.S7XGF1"/>
<dbReference type="EMBL" id="ATCN01001039">
    <property type="protein sequence ID" value="EPR78114.1"/>
    <property type="molecule type" value="Genomic_DNA"/>
</dbReference>
<dbReference type="InterPro" id="IPR028361">
    <property type="entry name" value="GPI_transamidase"/>
</dbReference>
<dbReference type="AlphaFoldDB" id="S7XGF1"/>
<dbReference type="GO" id="GO:0042765">
    <property type="term" value="C:GPI-anchor transamidase complex"/>
    <property type="evidence" value="ECO:0007669"/>
    <property type="project" value="InterPro"/>
</dbReference>
<dbReference type="GO" id="GO:0006508">
    <property type="term" value="P:proteolysis"/>
    <property type="evidence" value="ECO:0007669"/>
    <property type="project" value="InterPro"/>
</dbReference>
<dbReference type="PANTHER" id="PTHR48067">
    <property type="entry name" value="GPI-ANCHOR TRANSAMIDASE"/>
    <property type="match status" value="1"/>
</dbReference>
<accession>S7XGF1</accession>
<dbReference type="FunCoup" id="S7XGF1">
    <property type="interactions" value="105"/>
</dbReference>
<dbReference type="GO" id="GO:0016255">
    <property type="term" value="P:attachment of GPI anchor to protein"/>
    <property type="evidence" value="ECO:0007669"/>
    <property type="project" value="InterPro"/>
</dbReference>
<comment type="caution">
    <text evidence="6">The sequence shown here is derived from an EMBL/GenBank/DDBJ whole genome shotgun (WGS) entry which is preliminary data.</text>
</comment>
<dbReference type="Gene3D" id="3.40.50.1460">
    <property type="match status" value="1"/>
</dbReference>
<dbReference type="GO" id="GO:0006506">
    <property type="term" value="P:GPI anchor biosynthetic process"/>
    <property type="evidence" value="ECO:0007669"/>
    <property type="project" value="UniProtKB-UniPathway"/>
</dbReference>
<dbReference type="UniPathway" id="UPA00196"/>
<dbReference type="GO" id="GO:0003923">
    <property type="term" value="F:GPI-anchor transamidase activity"/>
    <property type="evidence" value="ECO:0007669"/>
    <property type="project" value="InterPro"/>
</dbReference>
<proteinExistence type="inferred from homology"/>
<keyword evidence="7" id="KW-1185">Reference proteome</keyword>
<evidence type="ECO:0000256" key="3">
    <source>
        <dbReference type="ARBA" id="ARBA00022502"/>
    </source>
</evidence>
<organism evidence="6 7">
    <name type="scientific">Spraguea lophii (strain 42_110)</name>
    <name type="common">Microsporidian parasite</name>
    <dbReference type="NCBI Taxonomy" id="1358809"/>
    <lineage>
        <taxon>Eukaryota</taxon>
        <taxon>Fungi</taxon>
        <taxon>Fungi incertae sedis</taxon>
        <taxon>Microsporidia</taxon>
        <taxon>Spragueidae</taxon>
        <taxon>Spraguea</taxon>
    </lineage>
</organism>
<dbReference type="OrthoDB" id="192611at2759"/>
<evidence type="ECO:0000256" key="1">
    <source>
        <dbReference type="ARBA" id="ARBA00004687"/>
    </source>
</evidence>
<keyword evidence="4 5" id="KW-0732">Signal</keyword>
<evidence type="ECO:0000256" key="2">
    <source>
        <dbReference type="ARBA" id="ARBA00009941"/>
    </source>
</evidence>
<dbReference type="InterPro" id="IPR001096">
    <property type="entry name" value="Peptidase_C13"/>
</dbReference>
<feature type="chain" id="PRO_5028459314" evidence="5">
    <location>
        <begin position="23"/>
        <end position="254"/>
    </location>
</feature>
<gene>
    <name evidence="6" type="ORF">SLOPH_2408</name>
</gene>
<dbReference type="Proteomes" id="UP000014978">
    <property type="component" value="Unassembled WGS sequence"/>
</dbReference>
<evidence type="ECO:0000313" key="6">
    <source>
        <dbReference type="EMBL" id="EPR78114.1"/>
    </source>
</evidence>
<dbReference type="Pfam" id="PF01650">
    <property type="entry name" value="Peptidase_C13"/>
    <property type="match status" value="1"/>
</dbReference>